<accession>A0A1I5MMY0</accession>
<evidence type="ECO:0000256" key="1">
    <source>
        <dbReference type="SAM" id="MobiDB-lite"/>
    </source>
</evidence>
<dbReference type="RefSeq" id="WP_093335117.1">
    <property type="nucleotide sequence ID" value="NZ_FOXD01000002.1"/>
</dbReference>
<protein>
    <recommendedName>
        <fullName evidence="2">DUF7210 domain-containing protein</fullName>
    </recommendedName>
</protein>
<keyword evidence="4" id="KW-1185">Reference proteome</keyword>
<dbReference type="Proteomes" id="UP000198892">
    <property type="component" value="Unassembled WGS sequence"/>
</dbReference>
<evidence type="ECO:0000313" key="3">
    <source>
        <dbReference type="EMBL" id="SFP10974.1"/>
    </source>
</evidence>
<feature type="domain" description="DUF7210" evidence="2">
    <location>
        <begin position="5"/>
        <end position="36"/>
    </location>
</feature>
<evidence type="ECO:0000313" key="4">
    <source>
        <dbReference type="Proteomes" id="UP000198892"/>
    </source>
</evidence>
<feature type="compositionally biased region" description="Low complexity" evidence="1">
    <location>
        <begin position="54"/>
        <end position="63"/>
    </location>
</feature>
<feature type="region of interest" description="Disordered" evidence="1">
    <location>
        <begin position="37"/>
        <end position="68"/>
    </location>
</feature>
<gene>
    <name evidence="3" type="ORF">SAMN05518683_102287</name>
</gene>
<dbReference type="AlphaFoldDB" id="A0A1I5MMY0"/>
<organism evidence="3 4">
    <name type="scientific">Salibacterium halotolerans</name>
    <dbReference type="NCBI Taxonomy" id="1884432"/>
    <lineage>
        <taxon>Bacteria</taxon>
        <taxon>Bacillati</taxon>
        <taxon>Bacillota</taxon>
        <taxon>Bacilli</taxon>
        <taxon>Bacillales</taxon>
        <taxon>Bacillaceae</taxon>
    </lineage>
</organism>
<proteinExistence type="predicted"/>
<dbReference type="InterPro" id="IPR055634">
    <property type="entry name" value="DUF7210"/>
</dbReference>
<dbReference type="STRING" id="1884432.SAMN05518683_102287"/>
<sequence length="136" mass="15112">MDLYANQPIKHNGKSYDIGDTLEKVNKEDAERLISLRAASSMPGRESSEEANEPNDPVENVENNESKDLKQELSELDFSDLKQAATDHGIEFNANIGEEKLIDRIISEEKAEAVLAEFEEAEEVEEVEAESADGES</sequence>
<dbReference type="Pfam" id="PF23843">
    <property type="entry name" value="DUF7210"/>
    <property type="match status" value="1"/>
</dbReference>
<dbReference type="OrthoDB" id="2941850at2"/>
<evidence type="ECO:0000259" key="2">
    <source>
        <dbReference type="Pfam" id="PF23843"/>
    </source>
</evidence>
<name>A0A1I5MMY0_9BACI</name>
<reference evidence="4" key="1">
    <citation type="submission" date="2016-10" db="EMBL/GenBank/DDBJ databases">
        <authorList>
            <person name="Varghese N."/>
            <person name="Submissions S."/>
        </authorList>
    </citation>
    <scope>NUCLEOTIDE SEQUENCE [LARGE SCALE GENOMIC DNA]</scope>
    <source>
        <strain evidence="4">S7</strain>
    </source>
</reference>
<dbReference type="EMBL" id="FOXD01000002">
    <property type="protein sequence ID" value="SFP10974.1"/>
    <property type="molecule type" value="Genomic_DNA"/>
</dbReference>